<reference evidence="2" key="1">
    <citation type="submission" date="2021-01" db="EMBL/GenBank/DDBJ databases">
        <title>Adiantum capillus-veneris genome.</title>
        <authorList>
            <person name="Fang Y."/>
            <person name="Liao Q."/>
        </authorList>
    </citation>
    <scope>NUCLEOTIDE SEQUENCE</scope>
    <source>
        <strain evidence="2">H3</strain>
        <tissue evidence="2">Leaf</tissue>
    </source>
</reference>
<dbReference type="Proteomes" id="UP000886520">
    <property type="component" value="Chromosome 16"/>
</dbReference>
<feature type="transmembrane region" description="Helical" evidence="1">
    <location>
        <begin position="86"/>
        <end position="105"/>
    </location>
</feature>
<evidence type="ECO:0000313" key="2">
    <source>
        <dbReference type="EMBL" id="KAI5068341.1"/>
    </source>
</evidence>
<proteinExistence type="predicted"/>
<keyword evidence="1" id="KW-1133">Transmembrane helix</keyword>
<dbReference type="AlphaFoldDB" id="A0A9D4UJ51"/>
<comment type="caution">
    <text evidence="2">The sequence shown here is derived from an EMBL/GenBank/DDBJ whole genome shotgun (WGS) entry which is preliminary data.</text>
</comment>
<evidence type="ECO:0000256" key="1">
    <source>
        <dbReference type="SAM" id="Phobius"/>
    </source>
</evidence>
<keyword evidence="1" id="KW-0812">Transmembrane</keyword>
<keyword evidence="3" id="KW-1185">Reference proteome</keyword>
<sequence length="116" mass="12955">MSKTFDTINFIKKLSFVEASNSFLDLKFHEGFLSTSSEMQTVAEGNNSKAEMATTSYRNSKEFVEEQGFMDDVECCFSSKACVKCLVYIFVVMIVLGIIFAVIACSSNVSHGRCHF</sequence>
<evidence type="ECO:0000313" key="3">
    <source>
        <dbReference type="Proteomes" id="UP000886520"/>
    </source>
</evidence>
<dbReference type="OrthoDB" id="10500215at2759"/>
<name>A0A9D4UJ51_ADICA</name>
<organism evidence="2 3">
    <name type="scientific">Adiantum capillus-veneris</name>
    <name type="common">Maidenhair fern</name>
    <dbReference type="NCBI Taxonomy" id="13818"/>
    <lineage>
        <taxon>Eukaryota</taxon>
        <taxon>Viridiplantae</taxon>
        <taxon>Streptophyta</taxon>
        <taxon>Embryophyta</taxon>
        <taxon>Tracheophyta</taxon>
        <taxon>Polypodiopsida</taxon>
        <taxon>Polypodiidae</taxon>
        <taxon>Polypodiales</taxon>
        <taxon>Pteridineae</taxon>
        <taxon>Pteridaceae</taxon>
        <taxon>Vittarioideae</taxon>
        <taxon>Adiantum</taxon>
    </lineage>
</organism>
<gene>
    <name evidence="2" type="ORF">GOP47_0016686</name>
</gene>
<dbReference type="EMBL" id="JABFUD020000016">
    <property type="protein sequence ID" value="KAI5068341.1"/>
    <property type="molecule type" value="Genomic_DNA"/>
</dbReference>
<protein>
    <submittedName>
        <fullName evidence="2">Uncharacterized protein</fullName>
    </submittedName>
</protein>
<accession>A0A9D4UJ51</accession>
<keyword evidence="1" id="KW-0472">Membrane</keyword>